<feature type="binding site" evidence="19">
    <location>
        <position position="299"/>
    </location>
    <ligand>
        <name>Mg(2+)</name>
        <dbReference type="ChEBI" id="CHEBI:18420"/>
        <label>2</label>
    </ligand>
</feature>
<dbReference type="eggNOG" id="COG0458">
    <property type="taxonomic scope" value="Bacteria"/>
</dbReference>
<dbReference type="PROSITE" id="PS50975">
    <property type="entry name" value="ATP_GRASP"/>
    <property type="match status" value="2"/>
</dbReference>
<evidence type="ECO:0000256" key="3">
    <source>
        <dbReference type="ARBA" id="ARBA00005077"/>
    </source>
</evidence>
<dbReference type="PROSITE" id="PS00867">
    <property type="entry name" value="CPSASE_2"/>
    <property type="match status" value="2"/>
</dbReference>
<feature type="binding site" evidence="19">
    <location>
        <position position="299"/>
    </location>
    <ligand>
        <name>Mn(2+)</name>
        <dbReference type="ChEBI" id="CHEBI:29035"/>
        <label>1</label>
    </ligand>
</feature>
<evidence type="ECO:0000256" key="19">
    <source>
        <dbReference type="HAMAP-Rule" id="MF_01210"/>
    </source>
</evidence>
<evidence type="ECO:0000259" key="21">
    <source>
        <dbReference type="PROSITE" id="PS51855"/>
    </source>
</evidence>
<dbReference type="SUPFAM" id="SSF52440">
    <property type="entry name" value="PreATP-grasp domain"/>
    <property type="match status" value="2"/>
</dbReference>
<evidence type="ECO:0000256" key="12">
    <source>
        <dbReference type="ARBA" id="ARBA00022842"/>
    </source>
</evidence>
<dbReference type="GO" id="GO:0006541">
    <property type="term" value="P:glutamine metabolic process"/>
    <property type="evidence" value="ECO:0007669"/>
    <property type="project" value="TreeGrafter"/>
</dbReference>
<dbReference type="InterPro" id="IPR058047">
    <property type="entry name" value="CPSase_preATP-grasp"/>
</dbReference>
<evidence type="ECO:0000256" key="1">
    <source>
        <dbReference type="ARBA" id="ARBA00001936"/>
    </source>
</evidence>
<evidence type="ECO:0000256" key="9">
    <source>
        <dbReference type="ARBA" id="ARBA00022737"/>
    </source>
</evidence>
<dbReference type="AlphaFoldDB" id="A9B4F5"/>
<feature type="binding site" evidence="19">
    <location>
        <position position="299"/>
    </location>
    <ligand>
        <name>ATP</name>
        <dbReference type="ChEBI" id="CHEBI:30616"/>
        <label>1</label>
    </ligand>
</feature>
<dbReference type="InterPro" id="IPR005483">
    <property type="entry name" value="CPSase_dom"/>
</dbReference>
<evidence type="ECO:0000256" key="14">
    <source>
        <dbReference type="ARBA" id="ARBA00023211"/>
    </source>
</evidence>
<feature type="binding site" evidence="19">
    <location>
        <position position="242"/>
    </location>
    <ligand>
        <name>ATP</name>
        <dbReference type="ChEBI" id="CHEBI:30616"/>
        <label>1</label>
    </ligand>
</feature>
<dbReference type="InterPro" id="IPR011761">
    <property type="entry name" value="ATP-grasp"/>
</dbReference>
<feature type="binding site" evidence="19">
    <location>
        <position position="750"/>
    </location>
    <ligand>
        <name>ATP</name>
        <dbReference type="ChEBI" id="CHEBI:30616"/>
        <label>2</label>
    </ligand>
</feature>
<feature type="region of interest" description="Carboxyphosphate synthetic domain" evidence="19">
    <location>
        <begin position="1"/>
        <end position="402"/>
    </location>
</feature>
<feature type="domain" description="ATP-grasp" evidence="20">
    <location>
        <begin position="675"/>
        <end position="866"/>
    </location>
</feature>
<comment type="cofactor">
    <cofactor evidence="19">
        <name>Mg(2+)</name>
        <dbReference type="ChEBI" id="CHEBI:18420"/>
    </cofactor>
    <cofactor evidence="19">
        <name>Mn(2+)</name>
        <dbReference type="ChEBI" id="CHEBI:29035"/>
    </cofactor>
    <text evidence="19">Binds 4 Mg(2+) or Mn(2+) ions per subunit.</text>
</comment>
<evidence type="ECO:0000256" key="11">
    <source>
        <dbReference type="ARBA" id="ARBA00022840"/>
    </source>
</evidence>
<comment type="domain">
    <text evidence="19">The large subunit is composed of 2 ATP-grasp domains that are involved in binding the 2 ATP molecules needed for carbamoyl phosphate synthesis. The N-terminal ATP-grasp domain (referred to as the carboxyphosphate synthetic component) catalyzes the ATP-dependent phosphorylation of hydrogencarbonate to carboxyphosphate and the subsequent nucleophilic attack by ammonia to form a carbamate intermediate. The C-terminal ATP-grasp domain (referred to as the carbamoyl phosphate synthetic component) then catalyzes the phosphorylation of carbamate with the second ATP to form the end product carbamoyl phosphate. The reactive and unstable enzyme intermediates are sequentially channeled from one active site to the next through the interior of the protein over a distance of at least 96 A.</text>
</comment>
<evidence type="ECO:0000256" key="17">
    <source>
        <dbReference type="ARBA" id="ARBA00057223"/>
    </source>
</evidence>
<dbReference type="BioCyc" id="HAUR316274:GHYA-60-MONOMER"/>
<feature type="domain" description="ATP-grasp" evidence="20">
    <location>
        <begin position="133"/>
        <end position="328"/>
    </location>
</feature>
<dbReference type="FunFam" id="1.10.1030.10:FF:000002">
    <property type="entry name" value="Carbamoyl-phosphate synthase large chain"/>
    <property type="match status" value="1"/>
</dbReference>
<dbReference type="GO" id="GO:0005737">
    <property type="term" value="C:cytoplasm"/>
    <property type="evidence" value="ECO:0007669"/>
    <property type="project" value="TreeGrafter"/>
</dbReference>
<keyword evidence="11 19" id="KW-0067">ATP-binding</keyword>
<feature type="binding site" evidence="19">
    <location>
        <position position="169"/>
    </location>
    <ligand>
        <name>ATP</name>
        <dbReference type="ChEBI" id="CHEBI:30616"/>
        <label>1</label>
    </ligand>
</feature>
<feature type="binding site" evidence="19">
    <location>
        <position position="837"/>
    </location>
    <ligand>
        <name>Mg(2+)</name>
        <dbReference type="ChEBI" id="CHEBI:18420"/>
        <label>3</label>
    </ligand>
</feature>
<feature type="binding site" evidence="19">
    <location>
        <position position="825"/>
    </location>
    <ligand>
        <name>Mn(2+)</name>
        <dbReference type="ChEBI" id="CHEBI:29035"/>
        <label>3</label>
    </ligand>
</feature>
<feature type="binding site" evidence="19">
    <location>
        <position position="785"/>
    </location>
    <ligand>
        <name>ATP</name>
        <dbReference type="ChEBI" id="CHEBI:30616"/>
        <label>2</label>
    </ligand>
</feature>
<keyword evidence="6 19" id="KW-0436">Ligase</keyword>
<feature type="domain" description="MGS-like" evidence="21">
    <location>
        <begin position="933"/>
        <end position="1065"/>
    </location>
</feature>
<name>A9B4F5_HERA2</name>
<dbReference type="Pfam" id="PF02787">
    <property type="entry name" value="CPSase_L_D3"/>
    <property type="match status" value="1"/>
</dbReference>
<feature type="binding site" evidence="19">
    <location>
        <position position="782"/>
    </location>
    <ligand>
        <name>ATP</name>
        <dbReference type="ChEBI" id="CHEBI:30616"/>
        <label>2</label>
    </ligand>
</feature>
<comment type="catalytic activity">
    <reaction evidence="16 19">
        <text>hydrogencarbonate + L-glutamine + 2 ATP + H2O = carbamoyl phosphate + L-glutamate + 2 ADP + phosphate + 2 H(+)</text>
        <dbReference type="Rhea" id="RHEA:18633"/>
        <dbReference type="ChEBI" id="CHEBI:15377"/>
        <dbReference type="ChEBI" id="CHEBI:15378"/>
        <dbReference type="ChEBI" id="CHEBI:17544"/>
        <dbReference type="ChEBI" id="CHEBI:29985"/>
        <dbReference type="ChEBI" id="CHEBI:30616"/>
        <dbReference type="ChEBI" id="CHEBI:43474"/>
        <dbReference type="ChEBI" id="CHEBI:58228"/>
        <dbReference type="ChEBI" id="CHEBI:58359"/>
        <dbReference type="ChEBI" id="CHEBI:456216"/>
        <dbReference type="EC" id="6.3.5.5"/>
    </reaction>
</comment>
<dbReference type="PANTHER" id="PTHR11405">
    <property type="entry name" value="CARBAMOYLTRANSFERASE FAMILY MEMBER"/>
    <property type="match status" value="1"/>
</dbReference>
<dbReference type="Gene3D" id="3.40.50.1380">
    <property type="entry name" value="Methylglyoxal synthase-like domain"/>
    <property type="match status" value="1"/>
</dbReference>
<proteinExistence type="inferred from homology"/>
<feature type="binding site" evidence="19">
    <location>
        <position position="837"/>
    </location>
    <ligand>
        <name>ATP</name>
        <dbReference type="ChEBI" id="CHEBI:30616"/>
        <label>2</label>
    </ligand>
</feature>
<comment type="pathway">
    <text evidence="2 19">Pyrimidine metabolism; UMP biosynthesis via de novo pathway; (S)-dihydroorotate from bicarbonate: step 1/3.</text>
</comment>
<comment type="cofactor">
    <cofactor evidence="1">
        <name>Mn(2+)</name>
        <dbReference type="ChEBI" id="CHEBI:29035"/>
    </cofactor>
</comment>
<feature type="binding site" evidence="19">
    <location>
        <position position="784"/>
    </location>
    <ligand>
        <name>ATP</name>
        <dbReference type="ChEBI" id="CHEBI:30616"/>
        <label>2</label>
    </ligand>
</feature>
<dbReference type="FunFam" id="3.40.50.20:FF:000003">
    <property type="entry name" value="Carbamoyl-phosphate synthase large chain"/>
    <property type="match status" value="1"/>
</dbReference>
<dbReference type="InterPro" id="IPR011607">
    <property type="entry name" value="MGS-like_dom"/>
</dbReference>
<feature type="binding site" evidence="19">
    <location>
        <position position="175"/>
    </location>
    <ligand>
        <name>ATP</name>
        <dbReference type="ChEBI" id="CHEBI:30616"/>
        <label>1</label>
    </ligand>
</feature>
<dbReference type="InterPro" id="IPR005480">
    <property type="entry name" value="CPSase_lsu_oligo"/>
</dbReference>
<evidence type="ECO:0000256" key="18">
    <source>
        <dbReference type="ARBA" id="ARBA00062056"/>
    </source>
</evidence>
<evidence type="ECO:0000256" key="16">
    <source>
        <dbReference type="ARBA" id="ARBA00048816"/>
    </source>
</evidence>
<evidence type="ECO:0000256" key="6">
    <source>
        <dbReference type="ARBA" id="ARBA00022598"/>
    </source>
</evidence>
<feature type="binding site" evidence="19">
    <location>
        <position position="129"/>
    </location>
    <ligand>
        <name>ATP</name>
        <dbReference type="ChEBI" id="CHEBI:30616"/>
        <label>1</label>
    </ligand>
</feature>
<dbReference type="Pfam" id="PF25596">
    <property type="entry name" value="CPSase_L_D1"/>
    <property type="match status" value="2"/>
</dbReference>
<feature type="binding site" evidence="19">
    <location>
        <position position="301"/>
    </location>
    <ligand>
        <name>Mn(2+)</name>
        <dbReference type="ChEBI" id="CHEBI:29035"/>
        <label>2</label>
    </ligand>
</feature>
<dbReference type="Gene3D" id="3.30.470.20">
    <property type="entry name" value="ATP-grasp fold, B domain"/>
    <property type="match status" value="2"/>
</dbReference>
<dbReference type="NCBIfam" id="TIGR01369">
    <property type="entry name" value="CPSaseII_lrg"/>
    <property type="match status" value="1"/>
</dbReference>
<evidence type="ECO:0000256" key="2">
    <source>
        <dbReference type="ARBA" id="ARBA00004812"/>
    </source>
</evidence>
<feature type="binding site" evidence="19">
    <location>
        <position position="241"/>
    </location>
    <ligand>
        <name>ATP</name>
        <dbReference type="ChEBI" id="CHEBI:30616"/>
        <label>1</label>
    </ligand>
</feature>
<evidence type="ECO:0000256" key="15">
    <source>
        <dbReference type="ARBA" id="ARBA00047359"/>
    </source>
</evidence>
<dbReference type="InParanoid" id="A9B4F5"/>
<keyword evidence="9 19" id="KW-0677">Repeat</keyword>
<protein>
    <recommendedName>
        <fullName evidence="19">Carbamoyl phosphate synthase large chain</fullName>
        <ecNumber evidence="19">6.3.4.16</ecNumber>
        <ecNumber evidence="19">6.3.5.5</ecNumber>
    </recommendedName>
    <alternativeName>
        <fullName evidence="19">Carbamoyl phosphate synthetase ammonia chain</fullName>
    </alternativeName>
</protein>
<dbReference type="InterPro" id="IPR036914">
    <property type="entry name" value="MGS-like_dom_sf"/>
</dbReference>
<dbReference type="EC" id="6.3.5.5" evidence="19"/>
<organism evidence="22 23">
    <name type="scientific">Herpetosiphon aurantiacus (strain ATCC 23779 / DSM 785 / 114-95)</name>
    <dbReference type="NCBI Taxonomy" id="316274"/>
    <lineage>
        <taxon>Bacteria</taxon>
        <taxon>Bacillati</taxon>
        <taxon>Chloroflexota</taxon>
        <taxon>Chloroflexia</taxon>
        <taxon>Herpetosiphonales</taxon>
        <taxon>Herpetosiphonaceae</taxon>
        <taxon>Herpetosiphon</taxon>
    </lineage>
</organism>
<dbReference type="InterPro" id="IPR006275">
    <property type="entry name" value="CPSase_lsu"/>
</dbReference>
<feature type="binding site" evidence="19">
    <location>
        <position position="299"/>
    </location>
    <ligand>
        <name>Mg(2+)</name>
        <dbReference type="ChEBI" id="CHEBI:18420"/>
        <label>1</label>
    </ligand>
</feature>
<feature type="binding site" evidence="19">
    <location>
        <position position="301"/>
    </location>
    <ligand>
        <name>Mg(2+)</name>
        <dbReference type="ChEBI" id="CHEBI:18420"/>
        <label>2</label>
    </ligand>
</feature>
<dbReference type="PRINTS" id="PR00098">
    <property type="entry name" value="CPSASE"/>
</dbReference>
<evidence type="ECO:0000313" key="22">
    <source>
        <dbReference type="EMBL" id="ABX02712.1"/>
    </source>
</evidence>
<dbReference type="FunFam" id="3.30.470.20:FF:000026">
    <property type="entry name" value="Carbamoyl-phosphate synthase large chain"/>
    <property type="match status" value="1"/>
</dbReference>
<feature type="binding site" evidence="19">
    <location>
        <position position="837"/>
    </location>
    <ligand>
        <name>Mg(2+)</name>
        <dbReference type="ChEBI" id="CHEBI:18420"/>
        <label>4</label>
    </ligand>
</feature>
<feature type="binding site" evidence="19">
    <location>
        <position position="208"/>
    </location>
    <ligand>
        <name>ATP</name>
        <dbReference type="ChEBI" id="CHEBI:30616"/>
        <label>1</label>
    </ligand>
</feature>
<reference evidence="22 23" key="1">
    <citation type="journal article" date="2011" name="Stand. Genomic Sci.">
        <title>Complete genome sequence of the filamentous gliding predatory bacterium Herpetosiphon aurantiacus type strain (114-95(T)).</title>
        <authorList>
            <person name="Kiss H."/>
            <person name="Nett M."/>
            <person name="Domin N."/>
            <person name="Martin K."/>
            <person name="Maresca J.A."/>
            <person name="Copeland A."/>
            <person name="Lapidus A."/>
            <person name="Lucas S."/>
            <person name="Berry K.W."/>
            <person name="Glavina Del Rio T."/>
            <person name="Dalin E."/>
            <person name="Tice H."/>
            <person name="Pitluck S."/>
            <person name="Richardson P."/>
            <person name="Bruce D."/>
            <person name="Goodwin L."/>
            <person name="Han C."/>
            <person name="Detter J.C."/>
            <person name="Schmutz J."/>
            <person name="Brettin T."/>
            <person name="Land M."/>
            <person name="Hauser L."/>
            <person name="Kyrpides N.C."/>
            <person name="Ivanova N."/>
            <person name="Goker M."/>
            <person name="Woyke T."/>
            <person name="Klenk H.P."/>
            <person name="Bryant D.A."/>
        </authorList>
    </citation>
    <scope>NUCLEOTIDE SEQUENCE [LARGE SCALE GENOMIC DNA]</scope>
    <source>
        <strain evidence="23">ATCC 23779 / DSM 785 / 114-95</strain>
    </source>
</reference>
<feature type="binding site" evidence="19">
    <location>
        <position position="825"/>
    </location>
    <ligand>
        <name>Mg(2+)</name>
        <dbReference type="ChEBI" id="CHEBI:18420"/>
        <label>3</label>
    </ligand>
</feature>
<feature type="binding site" evidence="19">
    <location>
        <position position="176"/>
    </location>
    <ligand>
        <name>ATP</name>
        <dbReference type="ChEBI" id="CHEBI:30616"/>
        <label>1</label>
    </ligand>
</feature>
<evidence type="ECO:0000256" key="4">
    <source>
        <dbReference type="ARBA" id="ARBA00009799"/>
    </source>
</evidence>
<dbReference type="SUPFAM" id="SSF56059">
    <property type="entry name" value="Glutathione synthetase ATP-binding domain-like"/>
    <property type="match status" value="2"/>
</dbReference>
<keyword evidence="12" id="KW-0460">Magnesium</keyword>
<dbReference type="STRING" id="316274.Haur_0060"/>
<dbReference type="InterPro" id="IPR016185">
    <property type="entry name" value="PreATP-grasp_dom_sf"/>
</dbReference>
<gene>
    <name evidence="19" type="primary">carB</name>
    <name evidence="22" type="ordered locus">Haur_0060</name>
</gene>
<keyword evidence="7 19" id="KW-0028">Amino-acid biosynthesis</keyword>
<feature type="binding site" evidence="19">
    <location>
        <position position="757"/>
    </location>
    <ligand>
        <name>ATP</name>
        <dbReference type="ChEBI" id="CHEBI:30616"/>
        <label>2</label>
    </ligand>
</feature>
<dbReference type="Proteomes" id="UP000000787">
    <property type="component" value="Chromosome"/>
</dbReference>
<feature type="binding site" evidence="19">
    <location>
        <position position="783"/>
    </location>
    <ligand>
        <name>ATP</name>
        <dbReference type="ChEBI" id="CHEBI:30616"/>
        <label>2</label>
    </ligand>
</feature>
<dbReference type="PANTHER" id="PTHR11405:SF53">
    <property type="entry name" value="CARBAMOYL-PHOSPHATE SYNTHASE [AMMONIA], MITOCHONDRIAL"/>
    <property type="match status" value="1"/>
</dbReference>
<dbReference type="FunFam" id="3.30.470.20:FF:000007">
    <property type="entry name" value="Carbamoyl-phosphate synthase large chain"/>
    <property type="match status" value="1"/>
</dbReference>
<feature type="region of interest" description="Allosteric domain" evidence="19">
    <location>
        <begin position="933"/>
        <end position="1065"/>
    </location>
</feature>
<sequence length="1065" mass="114975">MPKRSDIHSILVLGAGPIVIGQACEFDYSGTQAIKALREEGFRIILVNSNPATIMTDPSLADRTYIEPLDVPTVSEIIARERPDALLPTVGGQTALNLAMDLHRAGVLEQYNVQLLGANVEAIATAEDRELFKQAMDRIGLQSARSGIARSLEEALELVKATGFPSIIRPSFTLGGAGGGIAYNSEDFRRIVEEGLKLSPIGELLIEESLLGWKEYELELMRDSAGNGVVVCSIENFDPMGVHTGDSITVAPAMTLSDREYQRLRDMGLAVMEVVGVATGGSNVQFAINPHDGRVIVIEMNPRVSRSSALASKATGFPIAKIAAKLAVGYTLPELPNDITKSTPASFEPSLDYVVVKIPRWNFEKFPGSQPVLGTAMKSVGEAMAMGRTFTEALQKALRSLENGRMGWGADGSQPVAQERLRELLITPTPQRIFAMRTAFDLGWTVDQIHELTKIDYWFLDQLASLIALEKDVRNYDLATIPADLLLQAKRNGYSDPQLAYLLNATPAEVRQQRFEHNIKPTYHHVDTCAAEFPAQTPYLYSSYETESEANPSDRRKVMILGGGPNRIGQGLEFDYCCCHAVFALRELGYETIMVNCNPETVSTDYDTADRLYFEPLTLEDVLNIVDVEQPAGVLLQFGGQTPLKLAKGLEAAGVPLWGTSPAAIDRAEDRGQFGAVLAECGLRATPYGSATSWDEARAIAERIGYPTMVRPSYVLGGQGMAIIHDQAGLDDYLRHITEASPEHPVLLDRFLEDATELDVDAVADGETVVIAGMMEQIERAGIHSGDSACVMPTVGIKPQVIEQLKIATDKLARALGVIGLMNVQFAVKDDEIYVLEVNPRASRSIPYVAKASGVAWAALAAKVMAGVSLKQQGISSAPELRGFHVKEVVLPWRRFPGATIALGPEMRSTGEAMGSGDSFGAAFAKAQAGCGRSLPTSGAIFVSVNDHDKPALVPVAKQYSELGFKVIATAGTAQYLREHGLVVETIYKVNEGRPNAADYIINGQVDIIVNTPLGRASLFDEQAIRQTALRQGVISITTVASAAAVADAIQALRQGGLGVRALQD</sequence>
<feature type="binding site" evidence="19">
    <location>
        <position position="837"/>
    </location>
    <ligand>
        <name>Mn(2+)</name>
        <dbReference type="ChEBI" id="CHEBI:29035"/>
        <label>4</label>
    </ligand>
</feature>
<keyword evidence="10 19" id="KW-0547">Nucleotide-binding</keyword>
<keyword evidence="14" id="KW-0464">Manganese</keyword>
<dbReference type="FunCoup" id="A9B4F5">
    <property type="interactions" value="486"/>
</dbReference>
<feature type="binding site" evidence="19">
    <location>
        <position position="711"/>
    </location>
    <ligand>
        <name>ATP</name>
        <dbReference type="ChEBI" id="CHEBI:30616"/>
        <label>2</label>
    </ligand>
</feature>
<dbReference type="NCBIfam" id="NF003671">
    <property type="entry name" value="PRK05294.1"/>
    <property type="match status" value="1"/>
</dbReference>
<dbReference type="Gene3D" id="1.10.1030.10">
    <property type="entry name" value="Carbamoyl-phosphate synthetase, large subunit oligomerisation domain"/>
    <property type="match status" value="1"/>
</dbReference>
<dbReference type="Pfam" id="PF02142">
    <property type="entry name" value="MGS"/>
    <property type="match status" value="1"/>
</dbReference>
<feature type="binding site" evidence="19">
    <location>
        <position position="285"/>
    </location>
    <ligand>
        <name>ATP</name>
        <dbReference type="ChEBI" id="CHEBI:30616"/>
        <label>1</label>
    </ligand>
</feature>
<dbReference type="GO" id="GO:0046872">
    <property type="term" value="F:metal ion binding"/>
    <property type="evidence" value="ECO:0007669"/>
    <property type="project" value="UniProtKB-KW"/>
</dbReference>
<keyword evidence="13 19" id="KW-0665">Pyrimidine biosynthesis</keyword>
<dbReference type="UniPathway" id="UPA00068">
    <property type="reaction ID" value="UER00171"/>
</dbReference>
<dbReference type="NCBIfam" id="NF009455">
    <property type="entry name" value="PRK12815.1"/>
    <property type="match status" value="1"/>
</dbReference>
<evidence type="ECO:0000259" key="20">
    <source>
        <dbReference type="PROSITE" id="PS50975"/>
    </source>
</evidence>
<dbReference type="UniPathway" id="UPA00070">
    <property type="reaction ID" value="UER00115"/>
</dbReference>
<feature type="binding site" evidence="19">
    <location>
        <position position="215"/>
    </location>
    <ligand>
        <name>ATP</name>
        <dbReference type="ChEBI" id="CHEBI:30616"/>
        <label>1</label>
    </ligand>
</feature>
<dbReference type="GO" id="GO:0005524">
    <property type="term" value="F:ATP binding"/>
    <property type="evidence" value="ECO:0007669"/>
    <property type="project" value="UniProtKB-UniRule"/>
</dbReference>
<evidence type="ECO:0000256" key="7">
    <source>
        <dbReference type="ARBA" id="ARBA00022605"/>
    </source>
</evidence>
<dbReference type="GO" id="GO:0006526">
    <property type="term" value="P:L-arginine biosynthetic process"/>
    <property type="evidence" value="ECO:0007669"/>
    <property type="project" value="UniProtKB-UniRule"/>
</dbReference>
<dbReference type="HAMAP" id="MF_01210_A">
    <property type="entry name" value="CPSase_L_chain_A"/>
    <property type="match status" value="1"/>
</dbReference>
<dbReference type="InterPro" id="IPR033937">
    <property type="entry name" value="MGS_CPS_CarB"/>
</dbReference>
<feature type="binding site" evidence="19">
    <location>
        <position position="243"/>
    </location>
    <ligand>
        <name>ATP</name>
        <dbReference type="ChEBI" id="CHEBI:30616"/>
        <label>1</label>
    </ligand>
</feature>
<evidence type="ECO:0000256" key="5">
    <source>
        <dbReference type="ARBA" id="ARBA00022571"/>
    </source>
</evidence>
<dbReference type="CDD" id="cd01424">
    <property type="entry name" value="MGS_CPS_II"/>
    <property type="match status" value="1"/>
</dbReference>
<dbReference type="GO" id="GO:0004087">
    <property type="term" value="F:carbamoyl-phosphate synthase (ammonia) activity"/>
    <property type="evidence" value="ECO:0007669"/>
    <property type="project" value="UniProtKB-EC"/>
</dbReference>
<comment type="function">
    <text evidence="17 19">Large subunit of the glutamine-dependent carbamoyl phosphate synthetase (CPSase). CPSase catalyzes the formation of carbamoyl phosphate from the ammonia moiety of glutamine, carbonate, and phosphate donated by ATP, constituting the first step of 2 biosynthetic pathways, one leading to arginine and/or urea and the other to pyrimidine nucleotides. The large subunit (synthetase) binds the substrates ammonia (free or transferred from glutamine from the small subunit), hydrogencarbonate and ATP and carries out an ATP-coupled ligase reaction, activating hydrogencarbonate by forming carboxy phosphate which reacts with ammonia to form carbamoyl phosphate.</text>
</comment>
<dbReference type="KEGG" id="hau:Haur_0060"/>
<dbReference type="PROSITE" id="PS51257">
    <property type="entry name" value="PROKAR_LIPOPROTEIN"/>
    <property type="match status" value="1"/>
</dbReference>
<dbReference type="HAMAP" id="MF_01210_B">
    <property type="entry name" value="CPSase_L_chain_B"/>
    <property type="match status" value="1"/>
</dbReference>
<accession>A9B4F5</accession>
<dbReference type="FunFam" id="3.40.50.20:FF:000001">
    <property type="entry name" value="Carbamoyl-phosphate synthase large chain"/>
    <property type="match status" value="1"/>
</dbReference>
<dbReference type="Pfam" id="PF02786">
    <property type="entry name" value="CPSase_L_D2"/>
    <property type="match status" value="2"/>
</dbReference>
<keyword evidence="8" id="KW-0479">Metal-binding</keyword>
<dbReference type="GO" id="GO:0044205">
    <property type="term" value="P:'de novo' UMP biosynthetic process"/>
    <property type="evidence" value="ECO:0007669"/>
    <property type="project" value="UniProtKB-UniRule"/>
</dbReference>
<feature type="binding site" evidence="19">
    <location>
        <position position="285"/>
    </location>
    <ligand>
        <name>Mg(2+)</name>
        <dbReference type="ChEBI" id="CHEBI:18420"/>
        <label>1</label>
    </ligand>
</feature>
<comment type="catalytic activity">
    <reaction evidence="15 19">
        <text>hydrogencarbonate + NH4(+) + 2 ATP = carbamoyl phosphate + 2 ADP + phosphate + 2 H(+)</text>
        <dbReference type="Rhea" id="RHEA:18029"/>
        <dbReference type="ChEBI" id="CHEBI:15378"/>
        <dbReference type="ChEBI" id="CHEBI:17544"/>
        <dbReference type="ChEBI" id="CHEBI:28938"/>
        <dbReference type="ChEBI" id="CHEBI:30616"/>
        <dbReference type="ChEBI" id="CHEBI:43474"/>
        <dbReference type="ChEBI" id="CHEBI:58228"/>
        <dbReference type="ChEBI" id="CHEBI:456216"/>
        <dbReference type="EC" id="6.3.4.16"/>
    </reaction>
</comment>
<dbReference type="Gene3D" id="3.40.50.20">
    <property type="match status" value="2"/>
</dbReference>
<evidence type="ECO:0000256" key="10">
    <source>
        <dbReference type="ARBA" id="ARBA00022741"/>
    </source>
</evidence>
<feature type="binding site" evidence="19">
    <location>
        <position position="839"/>
    </location>
    <ligand>
        <name>Mg(2+)</name>
        <dbReference type="ChEBI" id="CHEBI:18420"/>
        <label>4</label>
    </ligand>
</feature>
<dbReference type="EMBL" id="CP000875">
    <property type="protein sequence ID" value="ABX02712.1"/>
    <property type="molecule type" value="Genomic_DNA"/>
</dbReference>
<dbReference type="InterPro" id="IPR005479">
    <property type="entry name" value="CPAse_ATP-bd"/>
</dbReference>
<comment type="subunit">
    <text evidence="18 19">Composed of two chains; the small (or glutamine) chain promotes the hydrolysis of glutamine to ammonia, which is used by the large (or ammonia) chain to synthesize carbamoyl phosphate. Tetramer of heterodimers (alpha,beta)4.</text>
</comment>
<comment type="caution">
    <text evidence="19">Lacks conserved residue(s) required for the propagation of feature annotation.</text>
</comment>
<dbReference type="EC" id="6.3.4.16" evidence="19"/>
<evidence type="ECO:0000256" key="8">
    <source>
        <dbReference type="ARBA" id="ARBA00022723"/>
    </source>
</evidence>
<dbReference type="InterPro" id="IPR036897">
    <property type="entry name" value="CarbamoylP_synth_lsu_oligo_sf"/>
</dbReference>
<evidence type="ECO:0000256" key="13">
    <source>
        <dbReference type="ARBA" id="ARBA00022975"/>
    </source>
</evidence>
<feature type="binding site" evidence="19">
    <location>
        <position position="839"/>
    </location>
    <ligand>
        <name>Mn(2+)</name>
        <dbReference type="ChEBI" id="CHEBI:29035"/>
        <label>4</label>
    </ligand>
</feature>
<dbReference type="SMART" id="SM00851">
    <property type="entry name" value="MGS"/>
    <property type="match status" value="1"/>
</dbReference>
<dbReference type="SMART" id="SM01096">
    <property type="entry name" value="CPSase_L_D3"/>
    <property type="match status" value="1"/>
</dbReference>
<dbReference type="SUPFAM" id="SSF48108">
    <property type="entry name" value="Carbamoyl phosphate synthetase, large subunit connection domain"/>
    <property type="match status" value="1"/>
</dbReference>
<feature type="binding site" evidence="19">
    <location>
        <position position="837"/>
    </location>
    <ligand>
        <name>Mn(2+)</name>
        <dbReference type="ChEBI" id="CHEBI:29035"/>
        <label>3</label>
    </ligand>
</feature>
<feature type="binding site" evidence="19">
    <location>
        <position position="210"/>
    </location>
    <ligand>
        <name>ATP</name>
        <dbReference type="ChEBI" id="CHEBI:30616"/>
        <label>1</label>
    </ligand>
</feature>
<feature type="binding site" evidence="19">
    <location>
        <position position="825"/>
    </location>
    <ligand>
        <name>ATP</name>
        <dbReference type="ChEBI" id="CHEBI:30616"/>
        <label>2</label>
    </ligand>
</feature>
<dbReference type="HOGENOM" id="CLU_000513_1_0_0"/>
<comment type="similarity">
    <text evidence="4 19">Belongs to the CarB family.</text>
</comment>
<feature type="binding site" evidence="19">
    <location>
        <position position="299"/>
    </location>
    <ligand>
        <name>Mn(2+)</name>
        <dbReference type="ChEBI" id="CHEBI:29035"/>
        <label>2</label>
    </ligand>
</feature>
<evidence type="ECO:0000313" key="23">
    <source>
        <dbReference type="Proteomes" id="UP000000787"/>
    </source>
</evidence>
<feature type="binding site" evidence="19">
    <location>
        <position position="285"/>
    </location>
    <ligand>
        <name>Mn(2+)</name>
        <dbReference type="ChEBI" id="CHEBI:29035"/>
        <label>1</label>
    </ligand>
</feature>
<comment type="pathway">
    <text evidence="3 19">Amino-acid biosynthesis; L-arginine biosynthesis; carbamoyl phosphate from bicarbonate: step 1/1.</text>
</comment>
<keyword evidence="23" id="KW-1185">Reference proteome</keyword>
<dbReference type="SUPFAM" id="SSF52335">
    <property type="entry name" value="Methylglyoxal synthase-like"/>
    <property type="match status" value="1"/>
</dbReference>
<dbReference type="GO" id="GO:0004088">
    <property type="term" value="F:carbamoyl-phosphate synthase (glutamine-hydrolyzing) activity"/>
    <property type="evidence" value="ECO:0007669"/>
    <property type="project" value="UniProtKB-UniRule"/>
</dbReference>
<dbReference type="PROSITE" id="PS51855">
    <property type="entry name" value="MGS"/>
    <property type="match status" value="1"/>
</dbReference>
<keyword evidence="5 19" id="KW-0055">Arginine biosynthesis</keyword>
<feature type="binding site" evidence="19">
    <location>
        <position position="752"/>
    </location>
    <ligand>
        <name>ATP</name>
        <dbReference type="ChEBI" id="CHEBI:30616"/>
        <label>2</label>
    </ligand>
</feature>